<feature type="compositionally biased region" description="Basic and acidic residues" evidence="4">
    <location>
        <begin position="578"/>
        <end position="588"/>
    </location>
</feature>
<evidence type="ECO:0000256" key="3">
    <source>
        <dbReference type="ARBA" id="ARBA00023136"/>
    </source>
</evidence>
<dbReference type="Gene3D" id="2.60.40.150">
    <property type="entry name" value="C2 domain"/>
    <property type="match status" value="2"/>
</dbReference>
<dbReference type="GO" id="GO:0005886">
    <property type="term" value="C:plasma membrane"/>
    <property type="evidence" value="ECO:0007669"/>
    <property type="project" value="TreeGrafter"/>
</dbReference>
<evidence type="ECO:0000256" key="4">
    <source>
        <dbReference type="SAM" id="MobiDB-lite"/>
    </source>
</evidence>
<dbReference type="SUPFAM" id="SSF49562">
    <property type="entry name" value="C2 domain (Calcium/lipid-binding domain, CaLB)"/>
    <property type="match status" value="2"/>
</dbReference>
<feature type="compositionally biased region" description="Pro residues" evidence="4">
    <location>
        <begin position="596"/>
        <end position="605"/>
    </location>
</feature>
<dbReference type="Ensembl" id="ENSCCRT00020095342.1">
    <property type="protein sequence ID" value="ENSCCRP00020087167.1"/>
    <property type="gene ID" value="ENSCCRG00020040123.1"/>
</dbReference>
<dbReference type="PANTHER" id="PTHR45716:SF5">
    <property type="entry name" value="SYNAPTOTAGMIN-LIKE PROTEIN 2"/>
    <property type="match status" value="1"/>
</dbReference>
<feature type="compositionally biased region" description="Basic and acidic residues" evidence="4">
    <location>
        <begin position="476"/>
        <end position="495"/>
    </location>
</feature>
<evidence type="ECO:0000313" key="7">
    <source>
        <dbReference type="Ensembl" id="ENSCCRP00020087167.1"/>
    </source>
</evidence>
<feature type="region of interest" description="Disordered" evidence="4">
    <location>
        <begin position="557"/>
        <end position="620"/>
    </location>
</feature>
<dbReference type="InterPro" id="IPR043567">
    <property type="entry name" value="SYTL1-5_C2B"/>
</dbReference>
<dbReference type="GO" id="GO:0006886">
    <property type="term" value="P:intracellular protein transport"/>
    <property type="evidence" value="ECO:0007669"/>
    <property type="project" value="InterPro"/>
</dbReference>
<dbReference type="Proteomes" id="UP000694701">
    <property type="component" value="Unplaced"/>
</dbReference>
<feature type="compositionally biased region" description="Basic and acidic residues" evidence="4">
    <location>
        <begin position="333"/>
        <end position="347"/>
    </location>
</feature>
<feature type="region of interest" description="Disordered" evidence="4">
    <location>
        <begin position="258"/>
        <end position="290"/>
    </location>
</feature>
<dbReference type="Gene3D" id="6.10.250.3000">
    <property type="match status" value="1"/>
</dbReference>
<comment type="subcellular location">
    <subcellularLocation>
        <location evidence="1">Membrane</location>
    </subcellularLocation>
</comment>
<dbReference type="InterPro" id="IPR035892">
    <property type="entry name" value="C2_domain_sf"/>
</dbReference>
<feature type="compositionally biased region" description="Basic and acidic residues" evidence="4">
    <location>
        <begin position="787"/>
        <end position="798"/>
    </location>
</feature>
<proteinExistence type="predicted"/>
<dbReference type="CDD" id="cd08393">
    <property type="entry name" value="C2A_SLP-1_2"/>
    <property type="match status" value="1"/>
</dbReference>
<accession>A0A8C2J0H5</accession>
<dbReference type="GO" id="GO:0006887">
    <property type="term" value="P:exocytosis"/>
    <property type="evidence" value="ECO:0007669"/>
    <property type="project" value="TreeGrafter"/>
</dbReference>
<keyword evidence="3" id="KW-0472">Membrane</keyword>
<feature type="domain" description="C2" evidence="5">
    <location>
        <begin position="1102"/>
        <end position="1218"/>
    </location>
</feature>
<feature type="compositionally biased region" description="Low complexity" evidence="4">
    <location>
        <begin position="266"/>
        <end position="279"/>
    </location>
</feature>
<dbReference type="PROSITE" id="PS50916">
    <property type="entry name" value="RABBD"/>
    <property type="match status" value="1"/>
</dbReference>
<feature type="compositionally biased region" description="Polar residues" evidence="4">
    <location>
        <begin position="499"/>
        <end position="510"/>
    </location>
</feature>
<name>A0A8C2J0H5_CYPCA</name>
<evidence type="ECO:0000313" key="8">
    <source>
        <dbReference type="Proteomes" id="UP000694701"/>
    </source>
</evidence>
<reference evidence="7" key="1">
    <citation type="submission" date="2025-08" db="UniProtKB">
        <authorList>
            <consortium name="Ensembl"/>
        </authorList>
    </citation>
    <scope>IDENTIFICATION</scope>
</reference>
<feature type="domain" description="RabBD" evidence="6">
    <location>
        <begin position="1"/>
        <end position="57"/>
    </location>
</feature>
<evidence type="ECO:0000259" key="6">
    <source>
        <dbReference type="PROSITE" id="PS50916"/>
    </source>
</evidence>
<protein>
    <submittedName>
        <fullName evidence="7">Synaptotagmin like 2</fullName>
    </submittedName>
</protein>
<feature type="region of interest" description="Disordered" evidence="4">
    <location>
        <begin position="633"/>
        <end position="655"/>
    </location>
</feature>
<feature type="domain" description="C2" evidence="5">
    <location>
        <begin position="955"/>
        <end position="1077"/>
    </location>
</feature>
<dbReference type="GO" id="GO:0042043">
    <property type="term" value="F:neurexin family protein binding"/>
    <property type="evidence" value="ECO:0007669"/>
    <property type="project" value="TreeGrafter"/>
</dbReference>
<evidence type="ECO:0000256" key="2">
    <source>
        <dbReference type="ARBA" id="ARBA00022737"/>
    </source>
</evidence>
<organism evidence="7 8">
    <name type="scientific">Cyprinus carpio</name>
    <name type="common">Common carp</name>
    <dbReference type="NCBI Taxonomy" id="7962"/>
    <lineage>
        <taxon>Eukaryota</taxon>
        <taxon>Metazoa</taxon>
        <taxon>Chordata</taxon>
        <taxon>Craniata</taxon>
        <taxon>Vertebrata</taxon>
        <taxon>Euteleostomi</taxon>
        <taxon>Actinopterygii</taxon>
        <taxon>Neopterygii</taxon>
        <taxon>Teleostei</taxon>
        <taxon>Ostariophysi</taxon>
        <taxon>Cypriniformes</taxon>
        <taxon>Cyprinidae</taxon>
        <taxon>Cyprininae</taxon>
        <taxon>Cyprinus</taxon>
    </lineage>
</organism>
<dbReference type="PANTHER" id="PTHR45716">
    <property type="entry name" value="BITESIZE, ISOFORM I"/>
    <property type="match status" value="1"/>
</dbReference>
<evidence type="ECO:0000256" key="1">
    <source>
        <dbReference type="ARBA" id="ARBA00004370"/>
    </source>
</evidence>
<evidence type="ECO:0000259" key="5">
    <source>
        <dbReference type="PROSITE" id="PS50004"/>
    </source>
</evidence>
<feature type="region of interest" description="Disordered" evidence="4">
    <location>
        <begin position="401"/>
        <end position="513"/>
    </location>
</feature>
<sequence>MIDLSYLTEEEQEMILAVLKRDAELKKLEEQRVKQLRKTERDRSRLKYLTGEWFYETKNHRHRDRIHGSDIIRTSMRQKKPVTILELSQRWSEKPSCVYGEKKDVYIPPELLGLIEDPSTESHNERVDDELPEAQREGQILQIKPRQNPFSSVRSQRDDARLINGVKEADQTPAEETFLPAENYTLHHTTPNTDNTDTHIVTQCKPVPKKRLLLYSCKNSSLDTVISDNGVKQVVTPAPRGILKHSISSCSSTDSLHLQISTNDDSSSSQSSASVSPFSPETPISPPLSPCSVHSVSGWLDRKQVRFSSVIGSIERVQGEHSVLEEDWGPLSEQDRSNTTDNGHHEVYGEPQHSQVSNFHGSTEVAGKAIGLRAEGQTDKVTVEEGRSFSKVFEWFGKGSRDGKLKVSPVKNEMNEEEPKDHESPEAKSEDSVPPVLQPKTKPPPKTRRGLFSLFSRAEKKDKSPEVQASDQDEISQDKTESSEYKKSCTLRSEDDNLPPQTSVPTNSKTAEILQVKTDKQICEDPPQIETFDQGEISPGRLANLKSFWERGNKGPKILSIKREAEVEESEPSQLNENYHDAEERRLSDSSISPSKPNPNDPKPNPVDVQSTSCEISPILHRRTSSGVDISVISSLEDEKPSSLESNRLSEVSSSELQTLTVKMNAKLSPSSLLKHKDKSLGNELQEESIAMDISDLKKEIATFKMSLGQQEDKVSINDLKSFWEKEKGGLRVIVGSPTYTAYVKDPFPESSPKRSSIELSEPQFDIRSTSPSFPGRMSFKEAGLTQKEKMEQTEENQKSPSTVPLQDLQDIRGDSEDDSPVKAALERANARPISISKSLEDMASTPLQERWKTDPRSEVGLSMENVSAVTSNTKTSFSDPEQVKMMSMSVPAFMQQEMDFRNSDCASVSSFHYDRLRTCNTPSNFSTCSEVASMSSVTGSVMSIYSSELGNVEVKGAIQFAIHYVQKLGEFHIFVVQCKDLAVADVKRNRSDPYVKCYLLPDKAKYGKKKTCVRKKTLDPTYNEILRFKIPVETLKTQKLNTSVWHNDTFGRNMFLGEVELDLAKWDFSNSQMNEYFLKGRVQVPTSPKHSVGSVEMGAEIKVALRFVLQTSHSHKNKGNGELQIWVKECKNLPITRGVAIDPFVKCAVLPDTSRKSRQKTRVLKRASNPVFNHTMVYDGFRQEDLKEACVELTVWDHYRLNNRFIGGIRLGPGTGN</sequence>
<dbReference type="PROSITE" id="PS50004">
    <property type="entry name" value="C2"/>
    <property type="match status" value="2"/>
</dbReference>
<dbReference type="InterPro" id="IPR010911">
    <property type="entry name" value="Rab_BD"/>
</dbReference>
<dbReference type="FunFam" id="2.60.40.150:FF:000006">
    <property type="entry name" value="Synaptotagmin-like 5, isoform CRA_a"/>
    <property type="match status" value="1"/>
</dbReference>
<feature type="compositionally biased region" description="Polar residues" evidence="4">
    <location>
        <begin position="643"/>
        <end position="655"/>
    </location>
</feature>
<feature type="region of interest" description="Disordered" evidence="4">
    <location>
        <begin position="518"/>
        <end position="537"/>
    </location>
</feature>
<keyword evidence="2" id="KW-0677">Repeat</keyword>
<dbReference type="AlphaFoldDB" id="A0A8C2J0H5"/>
<feature type="region of interest" description="Disordered" evidence="4">
    <location>
        <begin position="325"/>
        <end position="347"/>
    </location>
</feature>
<dbReference type="Pfam" id="PF00168">
    <property type="entry name" value="C2"/>
    <property type="match status" value="2"/>
</dbReference>
<dbReference type="CDD" id="cd04020">
    <property type="entry name" value="C2B_SLP_1-2-3-4"/>
    <property type="match status" value="1"/>
</dbReference>
<dbReference type="GO" id="GO:0070382">
    <property type="term" value="C:exocytic vesicle"/>
    <property type="evidence" value="ECO:0007669"/>
    <property type="project" value="TreeGrafter"/>
</dbReference>
<dbReference type="InterPro" id="IPR000008">
    <property type="entry name" value="C2_dom"/>
</dbReference>
<dbReference type="GO" id="GO:0031267">
    <property type="term" value="F:small GTPase binding"/>
    <property type="evidence" value="ECO:0007669"/>
    <property type="project" value="InterPro"/>
</dbReference>
<feature type="region of interest" description="Disordered" evidence="4">
    <location>
        <begin position="746"/>
        <end position="822"/>
    </location>
</feature>
<feature type="compositionally biased region" description="Basic and acidic residues" evidence="4">
    <location>
        <begin position="413"/>
        <end position="431"/>
    </location>
</feature>
<dbReference type="SMART" id="SM00239">
    <property type="entry name" value="C2"/>
    <property type="match status" value="2"/>
</dbReference>